<reference evidence="9 10" key="1">
    <citation type="submission" date="2018-05" db="EMBL/GenBank/DDBJ databases">
        <title>Genome sequencing and assembly of the regulated plant pathogen Lachnellula willkommii and related sister species for the development of diagnostic species identification markers.</title>
        <authorList>
            <person name="Giroux E."/>
            <person name="Bilodeau G."/>
        </authorList>
    </citation>
    <scope>NUCLEOTIDE SEQUENCE [LARGE SCALE GENOMIC DNA]</scope>
    <source>
        <strain evidence="9 10">CBS 185.66</strain>
    </source>
</reference>
<dbReference type="GO" id="GO:0005871">
    <property type="term" value="C:kinesin complex"/>
    <property type="evidence" value="ECO:0007669"/>
    <property type="project" value="TreeGrafter"/>
</dbReference>
<feature type="region of interest" description="Disordered" evidence="7">
    <location>
        <begin position="184"/>
        <end position="220"/>
    </location>
</feature>
<feature type="domain" description="Kinesin motor" evidence="8">
    <location>
        <begin position="9"/>
        <end position="542"/>
    </location>
</feature>
<evidence type="ECO:0000256" key="3">
    <source>
        <dbReference type="ARBA" id="ARBA00022840"/>
    </source>
</evidence>
<evidence type="ECO:0000256" key="5">
    <source>
        <dbReference type="PROSITE-ProRule" id="PRU00283"/>
    </source>
</evidence>
<protein>
    <submittedName>
        <fullName evidence="9">Kinesin-like motor protein</fullName>
    </submittedName>
</protein>
<dbReference type="InterPro" id="IPR036961">
    <property type="entry name" value="Kinesin_motor_dom_sf"/>
</dbReference>
<dbReference type="FunFam" id="3.40.850.10:FF:000091">
    <property type="entry name" value="Kinesin family protein"/>
    <property type="match status" value="1"/>
</dbReference>
<dbReference type="PANTHER" id="PTHR24115">
    <property type="entry name" value="KINESIN-RELATED"/>
    <property type="match status" value="1"/>
</dbReference>
<proteinExistence type="inferred from homology"/>
<accession>A0A8H8R2T6</accession>
<comment type="caution">
    <text evidence="9">The sequence shown here is derived from an EMBL/GenBank/DDBJ whole genome shotgun (WGS) entry which is preliminary data.</text>
</comment>
<comment type="similarity">
    <text evidence="5">Belongs to the TRAFAC class myosin-kinesin ATPase superfamily. Kinesin family.</text>
</comment>
<dbReference type="Gene3D" id="3.40.850.10">
    <property type="entry name" value="Kinesin motor domain"/>
    <property type="match status" value="2"/>
</dbReference>
<dbReference type="PANTHER" id="PTHR24115:SF1008">
    <property type="entry name" value="KINESIN-LIKE PROTEIN SUBITO"/>
    <property type="match status" value="1"/>
</dbReference>
<evidence type="ECO:0000256" key="6">
    <source>
        <dbReference type="SAM" id="Coils"/>
    </source>
</evidence>
<dbReference type="Pfam" id="PF00225">
    <property type="entry name" value="Kinesin"/>
    <property type="match status" value="2"/>
</dbReference>
<organism evidence="9 10">
    <name type="scientific">Lachnellula hyalina</name>
    <dbReference type="NCBI Taxonomy" id="1316788"/>
    <lineage>
        <taxon>Eukaryota</taxon>
        <taxon>Fungi</taxon>
        <taxon>Dikarya</taxon>
        <taxon>Ascomycota</taxon>
        <taxon>Pezizomycotina</taxon>
        <taxon>Leotiomycetes</taxon>
        <taxon>Helotiales</taxon>
        <taxon>Lachnaceae</taxon>
        <taxon>Lachnellula</taxon>
    </lineage>
</organism>
<name>A0A8H8R2T6_9HELO</name>
<dbReference type="EMBL" id="QGMH01000048">
    <property type="protein sequence ID" value="TVY27463.1"/>
    <property type="molecule type" value="Genomic_DNA"/>
</dbReference>
<keyword evidence="3 5" id="KW-0067">ATP-binding</keyword>
<dbReference type="SUPFAM" id="SSF52540">
    <property type="entry name" value="P-loop containing nucleoside triphosphate hydrolases"/>
    <property type="match status" value="1"/>
</dbReference>
<dbReference type="GO" id="GO:0005634">
    <property type="term" value="C:nucleus"/>
    <property type="evidence" value="ECO:0007669"/>
    <property type="project" value="TreeGrafter"/>
</dbReference>
<feature type="compositionally biased region" description="Low complexity" evidence="7">
    <location>
        <begin position="184"/>
        <end position="197"/>
    </location>
</feature>
<dbReference type="OrthoDB" id="123929at2759"/>
<dbReference type="GO" id="GO:0003777">
    <property type="term" value="F:microtubule motor activity"/>
    <property type="evidence" value="ECO:0007669"/>
    <property type="project" value="InterPro"/>
</dbReference>
<dbReference type="RefSeq" id="XP_031006251.1">
    <property type="nucleotide sequence ID" value="XM_031148187.1"/>
</dbReference>
<dbReference type="GO" id="GO:0005874">
    <property type="term" value="C:microtubule"/>
    <property type="evidence" value="ECO:0007669"/>
    <property type="project" value="UniProtKB-KW"/>
</dbReference>
<feature type="region of interest" description="Disordered" evidence="7">
    <location>
        <begin position="675"/>
        <end position="774"/>
    </location>
</feature>
<gene>
    <name evidence="9" type="primary">klp9</name>
    <name evidence="9" type="ORF">LHYA1_G003213</name>
</gene>
<evidence type="ECO:0000256" key="7">
    <source>
        <dbReference type="SAM" id="MobiDB-lite"/>
    </source>
</evidence>
<keyword evidence="4 5" id="KW-0505">Motor protein</keyword>
<feature type="coiled-coil region" evidence="6">
    <location>
        <begin position="581"/>
        <end position="608"/>
    </location>
</feature>
<keyword evidence="10" id="KW-1185">Reference proteome</keyword>
<dbReference type="AlphaFoldDB" id="A0A8H8R2T6"/>
<feature type="compositionally biased region" description="Polar residues" evidence="7">
    <location>
        <begin position="746"/>
        <end position="755"/>
    </location>
</feature>
<dbReference type="PROSITE" id="PS50067">
    <property type="entry name" value="KINESIN_MOTOR_2"/>
    <property type="match status" value="1"/>
</dbReference>
<sequence>MDHSSKSALFEVYLRLRPAGPINNASFSLTVPDRFLTVEEPPTEDAPPTHITLNPPNDNRRRAVEKFAFTKVFEEEASQLDLFGGTGVLPLVEGVLGPQGGDGRDGLLATLGVTGSGKTHTIMGSKSQRGLTQLALDVLYRSISNNILDPNTTTSLHATIAASDPSEAQVMSAQMFLDTMFSDPAAPSRASSRAPTPMAVRIPPSTPSHPSVRGLYPSLNAGSPLSTRNVEDSVLGTAALPTVSRSPFSNIPSYMQSTFAQARKYIFTKSPLKGESYPPPTPRRHLLQRPSVLPQLPNISNVTVNADQHAEYAILISMYEVYNDRIFDLLTPALPGKSTKEFRRRPLLFKPTEQSPDRKVVAGLRKIICGTMREALMVLEAGLHERRVAGTGSNSVSSRSHGFFCVEVKKRRRSRAPGAWDGSALTIVDLAGSERARDAKTQGATLQEAGKINESLMYLGQCLQMQSDIGSSTKPNLVPFRQCKLTELLFSNSFPSASTPSHHHSSHNRNPQKAIMIVTADPLGDFNATSQILRYSALAREITVPRIPSVTSTILAQSTASHYFAPRTGRSSPSETERETMEIAALEIARLSEEIDGLRDALRDEQERRVESDAHLESMTDRIMEVEMAVREEVFTEMEAKMQEEMRRWKASFAAEADRNDEHLDRKLEILTKTMDLGADEEDKENANSGPGEDLELENDQLRREVAQLRRELGSRSPSKNQRMPLRESRSNRTLNDIGRSMENLRISNAPTPQQEKARGGVSGSGSPLKKVRKFTGRKWDMAAGDEGDML</sequence>
<keyword evidence="6" id="KW-0175">Coiled coil</keyword>
<evidence type="ECO:0000313" key="9">
    <source>
        <dbReference type="EMBL" id="TVY27463.1"/>
    </source>
</evidence>
<feature type="binding site" evidence="5">
    <location>
        <begin position="112"/>
        <end position="119"/>
    </location>
    <ligand>
        <name>ATP</name>
        <dbReference type="ChEBI" id="CHEBI:30616"/>
    </ligand>
</feature>
<dbReference type="FunFam" id="3.40.850.10:FF:000120">
    <property type="entry name" value="Kinesin family protein"/>
    <property type="match status" value="1"/>
</dbReference>
<dbReference type="InterPro" id="IPR027640">
    <property type="entry name" value="Kinesin-like_fam"/>
</dbReference>
<dbReference type="GO" id="GO:0007018">
    <property type="term" value="P:microtubule-based movement"/>
    <property type="evidence" value="ECO:0007669"/>
    <property type="project" value="InterPro"/>
</dbReference>
<evidence type="ECO:0000313" key="10">
    <source>
        <dbReference type="Proteomes" id="UP000431533"/>
    </source>
</evidence>
<dbReference type="GO" id="GO:0016887">
    <property type="term" value="F:ATP hydrolysis activity"/>
    <property type="evidence" value="ECO:0007669"/>
    <property type="project" value="TreeGrafter"/>
</dbReference>
<dbReference type="SMART" id="SM00129">
    <property type="entry name" value="KISc"/>
    <property type="match status" value="1"/>
</dbReference>
<dbReference type="GeneID" id="41983411"/>
<dbReference type="PRINTS" id="PR00380">
    <property type="entry name" value="KINESINHEAVY"/>
</dbReference>
<dbReference type="GO" id="GO:0008017">
    <property type="term" value="F:microtubule binding"/>
    <property type="evidence" value="ECO:0007669"/>
    <property type="project" value="InterPro"/>
</dbReference>
<evidence type="ECO:0000256" key="2">
    <source>
        <dbReference type="ARBA" id="ARBA00022741"/>
    </source>
</evidence>
<evidence type="ECO:0000256" key="4">
    <source>
        <dbReference type="ARBA" id="ARBA00023175"/>
    </source>
</evidence>
<keyword evidence="1" id="KW-0493">Microtubule</keyword>
<dbReference type="GO" id="GO:0005524">
    <property type="term" value="F:ATP binding"/>
    <property type="evidence" value="ECO:0007669"/>
    <property type="project" value="UniProtKB-UniRule"/>
</dbReference>
<keyword evidence="2 5" id="KW-0547">Nucleotide-binding</keyword>
<dbReference type="Proteomes" id="UP000431533">
    <property type="component" value="Unassembled WGS sequence"/>
</dbReference>
<evidence type="ECO:0000259" key="8">
    <source>
        <dbReference type="PROSITE" id="PS50067"/>
    </source>
</evidence>
<feature type="compositionally biased region" description="Basic and acidic residues" evidence="7">
    <location>
        <begin position="700"/>
        <end position="714"/>
    </location>
</feature>
<dbReference type="InterPro" id="IPR027417">
    <property type="entry name" value="P-loop_NTPase"/>
</dbReference>
<dbReference type="InterPro" id="IPR001752">
    <property type="entry name" value="Kinesin_motor_dom"/>
</dbReference>
<evidence type="ECO:0000256" key="1">
    <source>
        <dbReference type="ARBA" id="ARBA00022701"/>
    </source>
</evidence>